<name>X1M6T7_9ZZZZ</name>
<dbReference type="EMBL" id="BARV01000786">
    <property type="protein sequence ID" value="GAI02059.1"/>
    <property type="molecule type" value="Genomic_DNA"/>
</dbReference>
<gene>
    <name evidence="1" type="ORF">S06H3_02633</name>
</gene>
<comment type="caution">
    <text evidence="1">The sequence shown here is derived from an EMBL/GenBank/DDBJ whole genome shotgun (WGS) entry which is preliminary data.</text>
</comment>
<dbReference type="AlphaFoldDB" id="X1M6T7"/>
<proteinExistence type="predicted"/>
<feature type="non-terminal residue" evidence="1">
    <location>
        <position position="1"/>
    </location>
</feature>
<protein>
    <submittedName>
        <fullName evidence="1">Uncharacterized protein</fullName>
    </submittedName>
</protein>
<sequence>FVESQRVSFNDFVESPRLGYNKIIVSGRYNAFPSTNFILFAKQTQKRFSCGPWMKTRVHPHVNTKKLARGFRNPERPGIISLTPDHSLESYITATEEMYRARAPVSEQPAPCAGFDFPVRRLPELVELELQELPPVG</sequence>
<accession>X1M6T7</accession>
<reference evidence="1" key="1">
    <citation type="journal article" date="2014" name="Front. Microbiol.">
        <title>High frequency of phylogenetically diverse reductive dehalogenase-homologous genes in deep subseafloor sedimentary metagenomes.</title>
        <authorList>
            <person name="Kawai M."/>
            <person name="Futagami T."/>
            <person name="Toyoda A."/>
            <person name="Takaki Y."/>
            <person name="Nishi S."/>
            <person name="Hori S."/>
            <person name="Arai W."/>
            <person name="Tsubouchi T."/>
            <person name="Morono Y."/>
            <person name="Uchiyama I."/>
            <person name="Ito T."/>
            <person name="Fujiyama A."/>
            <person name="Inagaki F."/>
            <person name="Takami H."/>
        </authorList>
    </citation>
    <scope>NUCLEOTIDE SEQUENCE</scope>
    <source>
        <strain evidence="1">Expedition CK06-06</strain>
    </source>
</reference>
<organism evidence="1">
    <name type="scientific">marine sediment metagenome</name>
    <dbReference type="NCBI Taxonomy" id="412755"/>
    <lineage>
        <taxon>unclassified sequences</taxon>
        <taxon>metagenomes</taxon>
        <taxon>ecological metagenomes</taxon>
    </lineage>
</organism>
<evidence type="ECO:0000313" key="1">
    <source>
        <dbReference type="EMBL" id="GAI02059.1"/>
    </source>
</evidence>